<accession>A0A923HRQ7</accession>
<evidence type="ECO:0000313" key="2">
    <source>
        <dbReference type="Proteomes" id="UP000627446"/>
    </source>
</evidence>
<dbReference type="RefSeq" id="WP_186916266.1">
    <property type="nucleotide sequence ID" value="NZ_JACOFZ010000002.1"/>
</dbReference>
<evidence type="ECO:0000313" key="1">
    <source>
        <dbReference type="EMBL" id="MBC3881257.1"/>
    </source>
</evidence>
<dbReference type="AlphaFoldDB" id="A0A923HRQ7"/>
<keyword evidence="2" id="KW-1185">Reference proteome</keyword>
<reference evidence="1" key="1">
    <citation type="submission" date="2020-08" db="EMBL/GenBank/DDBJ databases">
        <title>Novel species isolated from subtropical streams in China.</title>
        <authorList>
            <person name="Lu H."/>
        </authorList>
    </citation>
    <scope>NUCLEOTIDE SEQUENCE</scope>
    <source>
        <strain evidence="1">LX22W</strain>
    </source>
</reference>
<dbReference type="Proteomes" id="UP000627446">
    <property type="component" value="Unassembled WGS sequence"/>
</dbReference>
<comment type="caution">
    <text evidence="1">The sequence shown here is derived from an EMBL/GenBank/DDBJ whole genome shotgun (WGS) entry which is preliminary data.</text>
</comment>
<proteinExistence type="predicted"/>
<dbReference type="EMBL" id="JACOFZ010000002">
    <property type="protein sequence ID" value="MBC3881257.1"/>
    <property type="molecule type" value="Genomic_DNA"/>
</dbReference>
<name>A0A923HRQ7_9BURK</name>
<protein>
    <submittedName>
        <fullName evidence="1">Uncharacterized protein</fullName>
    </submittedName>
</protein>
<gene>
    <name evidence="1" type="ORF">H8K36_07735</name>
</gene>
<sequence>MSVPHCHSDLLDICQRVKIEADRISFASEEFLLKGALDALSHAQLLDTLTGRLYKNFYIRPESGRDNQLCSSEKPIRTPISIQTDIAELVAHLKIANGTHPSWDPGWEIYHFGNDGRAYVKRADQSRIAWAGTYMLDNWMGAGAKVGDIVKLKVFPYTEAPLDSFFHTFGATLSDQFDEYKLLRFYFNIESSMVVALLRFLSQQLNHYYIPYHFKALADPATYGRADAAVLYVASCHYQIVAYLLTRLPDLLGDGLRSGVPMFTREFARGIGAAQDPGKGASFGMHRCGLVALALLKANANGIYNCDGKMALIEQCFSDVGIDLNTPYLNSGEFDLFAQPLFVGGVE</sequence>
<dbReference type="InterPro" id="IPR040871">
    <property type="entry name" value="HopA1"/>
</dbReference>
<organism evidence="1 2">
    <name type="scientific">Undibacterium nitidum</name>
    <dbReference type="NCBI Taxonomy" id="2762298"/>
    <lineage>
        <taxon>Bacteria</taxon>
        <taxon>Pseudomonadati</taxon>
        <taxon>Pseudomonadota</taxon>
        <taxon>Betaproteobacteria</taxon>
        <taxon>Burkholderiales</taxon>
        <taxon>Oxalobacteraceae</taxon>
        <taxon>Undibacterium</taxon>
    </lineage>
</organism>
<dbReference type="Pfam" id="PF17914">
    <property type="entry name" value="HopA1"/>
    <property type="match status" value="1"/>
</dbReference>